<feature type="transmembrane region" description="Helical" evidence="7">
    <location>
        <begin position="364"/>
        <end position="382"/>
    </location>
</feature>
<evidence type="ECO:0000256" key="7">
    <source>
        <dbReference type="SAM" id="Phobius"/>
    </source>
</evidence>
<feature type="transmembrane region" description="Helical" evidence="7">
    <location>
        <begin position="87"/>
        <end position="116"/>
    </location>
</feature>
<feature type="domain" description="Major facilitator superfamily (MFS) profile" evidence="8">
    <location>
        <begin position="298"/>
        <end position="499"/>
    </location>
</feature>
<feature type="transmembrane region" description="Helical" evidence="7">
    <location>
        <begin position="447"/>
        <end position="472"/>
    </location>
</feature>
<dbReference type="GO" id="GO:0022857">
    <property type="term" value="F:transmembrane transporter activity"/>
    <property type="evidence" value="ECO:0007669"/>
    <property type="project" value="InterPro"/>
</dbReference>
<evidence type="ECO:0000256" key="6">
    <source>
        <dbReference type="ARBA" id="ARBA00023136"/>
    </source>
</evidence>
<dbReference type="SUPFAM" id="SSF103473">
    <property type="entry name" value="MFS general substrate transporter"/>
    <property type="match status" value="1"/>
</dbReference>
<protein>
    <submittedName>
        <fullName evidence="9">MFS transporter</fullName>
    </submittedName>
</protein>
<reference evidence="9" key="2">
    <citation type="submission" date="2020-09" db="EMBL/GenBank/DDBJ databases">
        <authorList>
            <person name="Sun Q."/>
            <person name="Zhou Y."/>
        </authorList>
    </citation>
    <scope>NUCLEOTIDE SEQUENCE</scope>
    <source>
        <strain evidence="9">CGMCC 4.7430</strain>
    </source>
</reference>
<evidence type="ECO:0000313" key="10">
    <source>
        <dbReference type="Proteomes" id="UP000660745"/>
    </source>
</evidence>
<evidence type="ECO:0000256" key="4">
    <source>
        <dbReference type="ARBA" id="ARBA00022692"/>
    </source>
</evidence>
<dbReference type="Proteomes" id="UP000660745">
    <property type="component" value="Unassembled WGS sequence"/>
</dbReference>
<dbReference type="InterPro" id="IPR036259">
    <property type="entry name" value="MFS_trans_sf"/>
</dbReference>
<dbReference type="PANTHER" id="PTHR23513:SF6">
    <property type="entry name" value="MAJOR FACILITATOR SUPERFAMILY ASSOCIATED DOMAIN-CONTAINING PROTEIN"/>
    <property type="match status" value="1"/>
</dbReference>
<dbReference type="InterPro" id="IPR010290">
    <property type="entry name" value="TM_effector"/>
</dbReference>
<dbReference type="CDD" id="cd06173">
    <property type="entry name" value="MFS_MefA_like"/>
    <property type="match status" value="1"/>
</dbReference>
<dbReference type="AlphaFoldDB" id="A0A917ZZZ2"/>
<feature type="transmembrane region" description="Helical" evidence="7">
    <location>
        <begin position="297"/>
        <end position="322"/>
    </location>
</feature>
<reference evidence="9" key="1">
    <citation type="journal article" date="2014" name="Int. J. Syst. Evol. Microbiol.">
        <title>Complete genome sequence of Corynebacterium casei LMG S-19264T (=DSM 44701T), isolated from a smear-ripened cheese.</title>
        <authorList>
            <consortium name="US DOE Joint Genome Institute (JGI-PGF)"/>
            <person name="Walter F."/>
            <person name="Albersmeier A."/>
            <person name="Kalinowski J."/>
            <person name="Ruckert C."/>
        </authorList>
    </citation>
    <scope>NUCLEOTIDE SEQUENCE</scope>
    <source>
        <strain evidence="9">CGMCC 4.7430</strain>
    </source>
</reference>
<dbReference type="PANTHER" id="PTHR23513">
    <property type="entry name" value="INTEGRAL MEMBRANE EFFLUX PROTEIN-RELATED"/>
    <property type="match status" value="1"/>
</dbReference>
<evidence type="ECO:0000259" key="8">
    <source>
        <dbReference type="PROSITE" id="PS50850"/>
    </source>
</evidence>
<sequence>MIISGHSTSEWRLLYRPRVRLLILKPHLTRERGTTTSPGRTAPLNAAAAPGCGDTVSSVGDRGIGVPPHITVAEKRRPGGLLRTRNFGLLWAGESVSGSGSAITTVAVPFLAITVLHASTGTVALLTAAGWLPWFLIGLPAGTWVDRRPRRRILVSANLVSAAVLTAIPVAAWTGVLTVPMLLAAVLIAGTSSMFFTLAFNAYLPHLLTPDDRMEGNAKLQASASAAEIAGPGLGGLLTEVAGAVGGLLIDAATFIVSAACLLGLRTTPEPRAAAGARPGMLRQLSEGLGYFKYGEFMLPMLIVAAMINLGMLGVFSLRIVFLVRAEGIAPGTVGVLISLAGLGGLLGAVLASRAVARFGSARTYVGVNVATAPFMLLLPVGGPGWQLVPFTVGSFVVMLGATMSGTVTATFRVNYIPAHLLGRVTAVSRFVISGSVPLGAATASVLATAFGIGAAMWVLATFFAVTPLLLLATSMRSMRDFPALPSRPPASSNDDQLR</sequence>
<evidence type="ECO:0000313" key="9">
    <source>
        <dbReference type="EMBL" id="GGP02145.1"/>
    </source>
</evidence>
<gene>
    <name evidence="9" type="ORF">GCM10012278_08210</name>
</gene>
<feature type="transmembrane region" description="Helical" evidence="7">
    <location>
        <begin position="153"/>
        <end position="176"/>
    </location>
</feature>
<dbReference type="Gene3D" id="1.20.1250.20">
    <property type="entry name" value="MFS general substrate transporter like domains"/>
    <property type="match status" value="1"/>
</dbReference>
<organism evidence="9 10">
    <name type="scientific">Nonomuraea glycinis</name>
    <dbReference type="NCBI Taxonomy" id="2047744"/>
    <lineage>
        <taxon>Bacteria</taxon>
        <taxon>Bacillati</taxon>
        <taxon>Actinomycetota</taxon>
        <taxon>Actinomycetes</taxon>
        <taxon>Streptosporangiales</taxon>
        <taxon>Streptosporangiaceae</taxon>
        <taxon>Nonomuraea</taxon>
    </lineage>
</organism>
<keyword evidence="2" id="KW-0813">Transport</keyword>
<feature type="transmembrane region" description="Helical" evidence="7">
    <location>
        <begin position="182"/>
        <end position="204"/>
    </location>
</feature>
<evidence type="ECO:0000256" key="3">
    <source>
        <dbReference type="ARBA" id="ARBA00022475"/>
    </source>
</evidence>
<dbReference type="InterPro" id="IPR020846">
    <property type="entry name" value="MFS_dom"/>
</dbReference>
<feature type="transmembrane region" description="Helical" evidence="7">
    <location>
        <begin position="421"/>
        <end position="441"/>
    </location>
</feature>
<dbReference type="PROSITE" id="PS50850">
    <property type="entry name" value="MFS"/>
    <property type="match status" value="1"/>
</dbReference>
<feature type="transmembrane region" description="Helical" evidence="7">
    <location>
        <begin position="328"/>
        <end position="352"/>
    </location>
</feature>
<comment type="subcellular location">
    <subcellularLocation>
        <location evidence="1">Cell membrane</location>
        <topology evidence="1">Multi-pass membrane protein</topology>
    </subcellularLocation>
</comment>
<dbReference type="GO" id="GO:0005886">
    <property type="term" value="C:plasma membrane"/>
    <property type="evidence" value="ECO:0007669"/>
    <property type="project" value="UniProtKB-SubCell"/>
</dbReference>
<evidence type="ECO:0000256" key="5">
    <source>
        <dbReference type="ARBA" id="ARBA00022989"/>
    </source>
</evidence>
<dbReference type="Pfam" id="PF05977">
    <property type="entry name" value="MFS_3"/>
    <property type="match status" value="1"/>
</dbReference>
<evidence type="ECO:0000256" key="2">
    <source>
        <dbReference type="ARBA" id="ARBA00022448"/>
    </source>
</evidence>
<comment type="caution">
    <text evidence="9">The sequence shown here is derived from an EMBL/GenBank/DDBJ whole genome shotgun (WGS) entry which is preliminary data.</text>
</comment>
<accession>A0A917ZZZ2</accession>
<keyword evidence="6 7" id="KW-0472">Membrane</keyword>
<dbReference type="EMBL" id="BMNK01000001">
    <property type="protein sequence ID" value="GGP02145.1"/>
    <property type="molecule type" value="Genomic_DNA"/>
</dbReference>
<keyword evidence="4 7" id="KW-0812">Transmembrane</keyword>
<name>A0A917ZZZ2_9ACTN</name>
<feature type="transmembrane region" description="Helical" evidence="7">
    <location>
        <begin position="388"/>
        <end position="409"/>
    </location>
</feature>
<feature type="transmembrane region" description="Helical" evidence="7">
    <location>
        <begin position="122"/>
        <end position="141"/>
    </location>
</feature>
<evidence type="ECO:0000256" key="1">
    <source>
        <dbReference type="ARBA" id="ARBA00004651"/>
    </source>
</evidence>
<keyword evidence="10" id="KW-1185">Reference proteome</keyword>
<proteinExistence type="predicted"/>
<keyword evidence="5 7" id="KW-1133">Transmembrane helix</keyword>
<keyword evidence="3" id="KW-1003">Cell membrane</keyword>